<accession>A0A645IHH8</accession>
<organism evidence="1">
    <name type="scientific">bioreactor metagenome</name>
    <dbReference type="NCBI Taxonomy" id="1076179"/>
    <lineage>
        <taxon>unclassified sequences</taxon>
        <taxon>metagenomes</taxon>
        <taxon>ecological metagenomes</taxon>
    </lineage>
</organism>
<reference evidence="1" key="1">
    <citation type="submission" date="2019-08" db="EMBL/GenBank/DDBJ databases">
        <authorList>
            <person name="Kucharzyk K."/>
            <person name="Murdoch R.W."/>
            <person name="Higgins S."/>
            <person name="Loffler F."/>
        </authorList>
    </citation>
    <scope>NUCLEOTIDE SEQUENCE</scope>
</reference>
<evidence type="ECO:0000313" key="1">
    <source>
        <dbReference type="EMBL" id="MPN50735.1"/>
    </source>
</evidence>
<name>A0A645IHH8_9ZZZZ</name>
<comment type="caution">
    <text evidence="1">The sequence shown here is derived from an EMBL/GenBank/DDBJ whole genome shotgun (WGS) entry which is preliminary data.</text>
</comment>
<sequence>MVIIFHLHDFIVQPEGLVNTAYNRFPFPFRIKGLLQQPIQVFYPTILTVHGGEHLHITPNIKAFCRQFFTAGFHNGPSNSQAGGKFDKLKVQAVAVRQHASVNAMGILNNHTFACLAEDLGQAHHGNGF</sequence>
<protein>
    <submittedName>
        <fullName evidence="1">Uncharacterized protein</fullName>
    </submittedName>
</protein>
<gene>
    <name evidence="1" type="ORF">SDC9_198368</name>
</gene>
<dbReference type="AlphaFoldDB" id="A0A645IHH8"/>
<dbReference type="EMBL" id="VSSQ01115183">
    <property type="protein sequence ID" value="MPN50735.1"/>
    <property type="molecule type" value="Genomic_DNA"/>
</dbReference>
<proteinExistence type="predicted"/>